<dbReference type="InterPro" id="IPR050810">
    <property type="entry name" value="Bact_Secretion_Sys_Channel"/>
</dbReference>
<accession>A0A4R1L5R2</accession>
<dbReference type="GO" id="GO:0015627">
    <property type="term" value="C:type II protein secretion system complex"/>
    <property type="evidence" value="ECO:0007669"/>
    <property type="project" value="TreeGrafter"/>
</dbReference>
<keyword evidence="1" id="KW-0802">TPR repeat</keyword>
<proteinExistence type="inferred from homology"/>
<keyword evidence="4" id="KW-0472">Membrane</keyword>
<dbReference type="InterPro" id="IPR004846">
    <property type="entry name" value="T2SS/T3SS_dom"/>
</dbReference>
<comment type="similarity">
    <text evidence="2">Belongs to the bacterial secretin family.</text>
</comment>
<comment type="caution">
    <text evidence="7">The sequence shown here is derived from an EMBL/GenBank/DDBJ whole genome shotgun (WGS) entry which is preliminary data.</text>
</comment>
<dbReference type="InterPro" id="IPR019734">
    <property type="entry name" value="TPR_rpt"/>
</dbReference>
<dbReference type="AlphaFoldDB" id="A0A4R1L5R2"/>
<evidence type="ECO:0000256" key="2">
    <source>
        <dbReference type="RuleBase" id="RU004003"/>
    </source>
</evidence>
<dbReference type="PANTHER" id="PTHR30332:SF17">
    <property type="entry name" value="TYPE IV PILIATION SYSTEM PROTEIN DR_0774-RELATED"/>
    <property type="match status" value="1"/>
</dbReference>
<reference evidence="7 8" key="1">
    <citation type="submission" date="2019-03" db="EMBL/GenBank/DDBJ databases">
        <title>Genomic Encyclopedia of Type Strains, Phase IV (KMG-IV): sequencing the most valuable type-strain genomes for metagenomic binning, comparative biology and taxonomic classification.</title>
        <authorList>
            <person name="Goeker M."/>
        </authorList>
    </citation>
    <scope>NUCLEOTIDE SEQUENCE [LARGE SCALE GENOMIC DNA]</scope>
    <source>
        <strain evidence="7 8">DSM 103428</strain>
    </source>
</reference>
<feature type="repeat" description="TPR" evidence="1">
    <location>
        <begin position="90"/>
        <end position="123"/>
    </location>
</feature>
<dbReference type="GO" id="GO:0030246">
    <property type="term" value="F:carbohydrate binding"/>
    <property type="evidence" value="ECO:0007669"/>
    <property type="project" value="InterPro"/>
</dbReference>
<feature type="compositionally biased region" description="Low complexity" evidence="3">
    <location>
        <begin position="410"/>
        <end position="430"/>
    </location>
</feature>
<dbReference type="CDD" id="cd08547">
    <property type="entry name" value="Type_II_cohesin"/>
    <property type="match status" value="1"/>
</dbReference>
<dbReference type="Proteomes" id="UP000295210">
    <property type="component" value="Unassembled WGS sequence"/>
</dbReference>
<dbReference type="InterPro" id="IPR001775">
    <property type="entry name" value="GspD/PilQ"/>
</dbReference>
<dbReference type="PANTHER" id="PTHR30332">
    <property type="entry name" value="PROBABLE GENERAL SECRETION PATHWAY PROTEIN D"/>
    <property type="match status" value="1"/>
</dbReference>
<dbReference type="EMBL" id="SMGK01000002">
    <property type="protein sequence ID" value="TCK73488.1"/>
    <property type="molecule type" value="Genomic_DNA"/>
</dbReference>
<dbReference type="Pfam" id="PF00263">
    <property type="entry name" value="Secretin"/>
    <property type="match status" value="1"/>
</dbReference>
<dbReference type="PRINTS" id="PR00811">
    <property type="entry name" value="BCTERIALGSPD"/>
</dbReference>
<feature type="transmembrane region" description="Helical" evidence="4">
    <location>
        <begin position="66"/>
        <end position="87"/>
    </location>
</feature>
<feature type="region of interest" description="Disordered" evidence="3">
    <location>
        <begin position="408"/>
        <end position="430"/>
    </location>
</feature>
<keyword evidence="8" id="KW-1185">Reference proteome</keyword>
<dbReference type="SUPFAM" id="SSF49384">
    <property type="entry name" value="Carbohydrate-binding domain"/>
    <property type="match status" value="1"/>
</dbReference>
<dbReference type="GO" id="GO:0009306">
    <property type="term" value="P:protein secretion"/>
    <property type="evidence" value="ECO:0007669"/>
    <property type="project" value="InterPro"/>
</dbReference>
<sequence length="841" mass="90594">MAAVVPPSASIYPRNAMMRQRRVRQFIRSKATQIAATRRISDTTCEVMKNLSPATIHRSPMNVRTLLRAFSLALIVFSALAAVPVHAQSASKLFKMGRAAEDKDDTLTAYEDYHQAFQKEPKNIDYKTSYERLRFPAAAEHVKRGEHLRDQGDLSGALTEYLRALEIDPSNELAQQDIRAARLQLNGSGSVPNPETAMPQGTEQELADIAPPPVLKPVSNEPLTLHMVEDSKIVYQTVGKAAGINVLFDPDYHSTRIQVDLTNVSIYDALRILGTISGTFWRPVTSNTIFVAQNTRGKRTELDEQAVQTFYLTNVSQANDLNDIQTALRNVFTTAKLYGVPSQSAIIMRGTPDELLLAQKLVNDLDKAKPEVVVDVAVLEVSRDKLRNIGIQLPQTASVSFQQANANSITNGTTTSTTTSTTTGTSTGNTGNSLTLNNLAHLNSTNFAVTIGQATANLLMTDTDTKILQNPRIRASDGQQATLKIGEKLPVATGSYQTGAATAIVSSLVNTQFQYLDVGVNIDMKPTVHYDRDVTLKLKIEVSAQNGNSNLGGINEPIITQRTVEQTIRLKEGEANILGGILQHQATNTISGTPGLGELPILKYLFSTNQHEVVDDEIVFLLIPHIVRAEMLDPMNLRQVDTGTTNSIELRRVNASSNSMRPLTPPPIGAQSTGGDLRGTSAAGAAASALNQMRQQANAGPSNSVPISLQLTPPQSVQKVGSTFQMAVNLIGGKDVYSTPLQLQYDQNRLTLINVDVGSLLGKDGQPVALVHRDDGNGQLTISASRPPGTAGVSGDGSICTLTFQAKAPGDAPISITRPLVRNSAQQPLQATGSQAIVLVQ</sequence>
<dbReference type="GO" id="GO:0000272">
    <property type="term" value="P:polysaccharide catabolic process"/>
    <property type="evidence" value="ECO:0007669"/>
    <property type="project" value="InterPro"/>
</dbReference>
<name>A0A4R1L5R2_9BACT</name>
<evidence type="ECO:0000256" key="3">
    <source>
        <dbReference type="SAM" id="MobiDB-lite"/>
    </source>
</evidence>
<organism evidence="7 8">
    <name type="scientific">Acidipila rosea</name>
    <dbReference type="NCBI Taxonomy" id="768535"/>
    <lineage>
        <taxon>Bacteria</taxon>
        <taxon>Pseudomonadati</taxon>
        <taxon>Acidobacteriota</taxon>
        <taxon>Terriglobia</taxon>
        <taxon>Terriglobales</taxon>
        <taxon>Acidobacteriaceae</taxon>
        <taxon>Acidipila</taxon>
    </lineage>
</organism>
<evidence type="ECO:0000313" key="8">
    <source>
        <dbReference type="Proteomes" id="UP000295210"/>
    </source>
</evidence>
<evidence type="ECO:0000313" key="7">
    <source>
        <dbReference type="EMBL" id="TCK73488.1"/>
    </source>
</evidence>
<dbReference type="InterPro" id="IPR011990">
    <property type="entry name" value="TPR-like_helical_dom_sf"/>
</dbReference>
<evidence type="ECO:0000256" key="4">
    <source>
        <dbReference type="SAM" id="Phobius"/>
    </source>
</evidence>
<evidence type="ECO:0000259" key="5">
    <source>
        <dbReference type="Pfam" id="PF00263"/>
    </source>
</evidence>
<keyword evidence="4" id="KW-1133">Transmembrane helix</keyword>
<evidence type="ECO:0000259" key="6">
    <source>
        <dbReference type="Pfam" id="PF00963"/>
    </source>
</evidence>
<feature type="domain" description="Type II/III secretion system secretin-like" evidence="5">
    <location>
        <begin position="459"/>
        <end position="628"/>
    </location>
</feature>
<evidence type="ECO:0000256" key="1">
    <source>
        <dbReference type="PROSITE-ProRule" id="PRU00339"/>
    </source>
</evidence>
<dbReference type="Gene3D" id="1.25.40.10">
    <property type="entry name" value="Tetratricopeptide repeat domain"/>
    <property type="match status" value="1"/>
</dbReference>
<dbReference type="InterPro" id="IPR008965">
    <property type="entry name" value="CBM2/CBM3_carb-bd_dom_sf"/>
</dbReference>
<protein>
    <submittedName>
        <fullName evidence="7">General secretion pathway protein D</fullName>
    </submittedName>
</protein>
<dbReference type="SUPFAM" id="SSF48452">
    <property type="entry name" value="TPR-like"/>
    <property type="match status" value="1"/>
</dbReference>
<feature type="domain" description="Cohesin" evidence="6">
    <location>
        <begin position="712"/>
        <end position="816"/>
    </location>
</feature>
<gene>
    <name evidence="7" type="ORF">C7378_1101</name>
</gene>
<feature type="repeat" description="TPR" evidence="1">
    <location>
        <begin position="138"/>
        <end position="171"/>
    </location>
</feature>
<dbReference type="Pfam" id="PF00963">
    <property type="entry name" value="Cohesin"/>
    <property type="match status" value="1"/>
</dbReference>
<dbReference type="InterPro" id="IPR002102">
    <property type="entry name" value="Cohesin_dom"/>
</dbReference>
<dbReference type="PROSITE" id="PS50005">
    <property type="entry name" value="TPR"/>
    <property type="match status" value="2"/>
</dbReference>
<keyword evidence="4" id="KW-0812">Transmembrane</keyword>
<dbReference type="SMART" id="SM00028">
    <property type="entry name" value="TPR"/>
    <property type="match status" value="2"/>
</dbReference>
<dbReference type="Gene3D" id="2.60.40.680">
    <property type="match status" value="1"/>
</dbReference>